<name>A0A1J5SNA8_9ZZZZ</name>
<dbReference type="InterPro" id="IPR010595">
    <property type="entry name" value="DUF1161"/>
</dbReference>
<protein>
    <recommendedName>
        <fullName evidence="2">DUF1161 domain-containing protein</fullName>
    </recommendedName>
</protein>
<evidence type="ECO:0008006" key="2">
    <source>
        <dbReference type="Google" id="ProtNLM"/>
    </source>
</evidence>
<dbReference type="PROSITE" id="PS51257">
    <property type="entry name" value="PROKAR_LIPOPROTEIN"/>
    <property type="match status" value="1"/>
</dbReference>
<sequence length="88" mass="9075">MRKLLLTACLLGFSVSAFASCDELKAQIDAKLQAKGVTSYSLEIVPVAQPAAATTAASGATAAPAKETDGKVVGTCEGDTKQIIYKRN</sequence>
<evidence type="ECO:0000313" key="1">
    <source>
        <dbReference type="EMBL" id="OIR09427.1"/>
    </source>
</evidence>
<comment type="caution">
    <text evidence="1">The sequence shown here is derived from an EMBL/GenBank/DDBJ whole genome shotgun (WGS) entry which is preliminary data.</text>
</comment>
<dbReference type="AlphaFoldDB" id="A0A1J5SNA8"/>
<dbReference type="Pfam" id="PF06649">
    <property type="entry name" value="DUF1161"/>
    <property type="match status" value="1"/>
</dbReference>
<gene>
    <name evidence="1" type="ORF">GALL_82650</name>
</gene>
<organism evidence="1">
    <name type="scientific">mine drainage metagenome</name>
    <dbReference type="NCBI Taxonomy" id="410659"/>
    <lineage>
        <taxon>unclassified sequences</taxon>
        <taxon>metagenomes</taxon>
        <taxon>ecological metagenomes</taxon>
    </lineage>
</organism>
<proteinExistence type="predicted"/>
<accession>A0A1J5SNA8</accession>
<dbReference type="EMBL" id="MLJW01000026">
    <property type="protein sequence ID" value="OIR09427.1"/>
    <property type="molecule type" value="Genomic_DNA"/>
</dbReference>
<reference evidence="1" key="1">
    <citation type="submission" date="2016-10" db="EMBL/GenBank/DDBJ databases">
        <title>Sequence of Gallionella enrichment culture.</title>
        <authorList>
            <person name="Poehlein A."/>
            <person name="Muehling M."/>
            <person name="Daniel R."/>
        </authorList>
    </citation>
    <scope>NUCLEOTIDE SEQUENCE</scope>
</reference>